<dbReference type="Proteomes" id="UP000018144">
    <property type="component" value="Unassembled WGS sequence"/>
</dbReference>
<organism evidence="2 3">
    <name type="scientific">Pyronema omphalodes (strain CBS 100304)</name>
    <name type="common">Pyronema confluens</name>
    <dbReference type="NCBI Taxonomy" id="1076935"/>
    <lineage>
        <taxon>Eukaryota</taxon>
        <taxon>Fungi</taxon>
        <taxon>Dikarya</taxon>
        <taxon>Ascomycota</taxon>
        <taxon>Pezizomycotina</taxon>
        <taxon>Pezizomycetes</taxon>
        <taxon>Pezizales</taxon>
        <taxon>Pyronemataceae</taxon>
        <taxon>Pyronema</taxon>
    </lineage>
</organism>
<evidence type="ECO:0000313" key="2">
    <source>
        <dbReference type="EMBL" id="CCX34780.1"/>
    </source>
</evidence>
<dbReference type="OrthoDB" id="4735138at2759"/>
<feature type="region of interest" description="Disordered" evidence="1">
    <location>
        <begin position="28"/>
        <end position="47"/>
    </location>
</feature>
<dbReference type="AlphaFoldDB" id="U4LS56"/>
<gene>
    <name evidence="2" type="ORF">PCON_04297</name>
</gene>
<keyword evidence="3" id="KW-1185">Reference proteome</keyword>
<sequence>MGWFTPAPSALCSNCATKLDQTKRICPAESCQGKDPNNRPLPQPIDEKDIPTYHSADASVYPAPIKLSQLKEWIHAAPKDSIEYRDSEGKLAGYVIALPLRLDYWRNVVDGKLKEWEIKPSMFKTGSHHNPLHIWHIEKYPEVWKEDWGHFSEVVRSDLKLDRRPFSGLCVTREGRRTFKFLGAAEEDYKGQVMVNGKIVEKADWDGEGHIQGVGAMLVSGRHDPRLIYDEDLKQFGCDWKDMHHRNDILELAQEKVDKFLFVEENDHAWQRDPKACLSEGRPCP</sequence>
<proteinExistence type="predicted"/>
<name>U4LS56_PYROM</name>
<evidence type="ECO:0000256" key="1">
    <source>
        <dbReference type="SAM" id="MobiDB-lite"/>
    </source>
</evidence>
<evidence type="ECO:0000313" key="3">
    <source>
        <dbReference type="Proteomes" id="UP000018144"/>
    </source>
</evidence>
<protein>
    <submittedName>
        <fullName evidence="2">Uncharacterized protein</fullName>
    </submittedName>
</protein>
<accession>U4LS56</accession>
<reference evidence="2 3" key="1">
    <citation type="journal article" date="2013" name="PLoS Genet.">
        <title>The genome and development-dependent transcriptomes of Pyronema confluens: a window into fungal evolution.</title>
        <authorList>
            <person name="Traeger S."/>
            <person name="Altegoer F."/>
            <person name="Freitag M."/>
            <person name="Gabaldon T."/>
            <person name="Kempken F."/>
            <person name="Kumar A."/>
            <person name="Marcet-Houben M."/>
            <person name="Poggeler S."/>
            <person name="Stajich J.E."/>
            <person name="Nowrousian M."/>
        </authorList>
    </citation>
    <scope>NUCLEOTIDE SEQUENCE [LARGE SCALE GENOMIC DNA]</scope>
    <source>
        <strain evidence="3">CBS 100304</strain>
        <tissue evidence="2">Vegetative mycelium</tissue>
    </source>
</reference>
<dbReference type="EMBL" id="HF936631">
    <property type="protein sequence ID" value="CCX34780.1"/>
    <property type="molecule type" value="Genomic_DNA"/>
</dbReference>